<dbReference type="PANTHER" id="PTHR35037:SF7">
    <property type="entry name" value="AUTOTRANSPORTER"/>
    <property type="match status" value="1"/>
</dbReference>
<dbReference type="GO" id="GO:0019867">
    <property type="term" value="C:outer membrane"/>
    <property type="evidence" value="ECO:0007669"/>
    <property type="project" value="InterPro"/>
</dbReference>
<proteinExistence type="predicted"/>
<dbReference type="Gene3D" id="2.160.20.20">
    <property type="match status" value="1"/>
</dbReference>
<feature type="domain" description="Autotransporter" evidence="2">
    <location>
        <begin position="386"/>
        <end position="650"/>
    </location>
</feature>
<dbReference type="CDD" id="cd01343">
    <property type="entry name" value="PL1_Passenger_AT"/>
    <property type="match status" value="1"/>
</dbReference>
<evidence type="ECO:0000313" key="4">
    <source>
        <dbReference type="Proteomes" id="UP000254835"/>
    </source>
</evidence>
<dbReference type="PROSITE" id="PS51208">
    <property type="entry name" value="AUTOTRANSPORTER"/>
    <property type="match status" value="1"/>
</dbReference>
<dbReference type="InterPro" id="IPR006315">
    <property type="entry name" value="OM_autotransptr_brl_dom"/>
</dbReference>
<dbReference type="AlphaFoldDB" id="A0A380PZ23"/>
<evidence type="ECO:0000313" key="3">
    <source>
        <dbReference type="EMBL" id="SUP78257.1"/>
    </source>
</evidence>
<dbReference type="InterPro" id="IPR011050">
    <property type="entry name" value="Pectin_lyase_fold/virulence"/>
</dbReference>
<dbReference type="OrthoDB" id="6477647at2"/>
<dbReference type="InterPro" id="IPR005546">
    <property type="entry name" value="Autotransporte_beta"/>
</dbReference>
<dbReference type="NCBIfam" id="TIGR01414">
    <property type="entry name" value="autotrans_barl"/>
    <property type="match status" value="1"/>
</dbReference>
<dbReference type="InterPro" id="IPR036709">
    <property type="entry name" value="Autotransporte_beta_dom_sf"/>
</dbReference>
<dbReference type="InterPro" id="IPR012332">
    <property type="entry name" value="Autotransporter_pectin_lyase_C"/>
</dbReference>
<dbReference type="SMART" id="SM00869">
    <property type="entry name" value="Autotransporter"/>
    <property type="match status" value="1"/>
</dbReference>
<dbReference type="PANTHER" id="PTHR35037">
    <property type="entry name" value="C-TERMINAL REGION OF AIDA-LIKE PROTEIN"/>
    <property type="match status" value="1"/>
</dbReference>
<name>A0A380PZ23_YERFR</name>
<dbReference type="PRINTS" id="PR01484">
    <property type="entry name" value="PRTACTNFAMLY"/>
</dbReference>
<protein>
    <submittedName>
        <fullName evidence="3">Putative autotransporter protein</fullName>
    </submittedName>
</protein>
<evidence type="ECO:0000256" key="1">
    <source>
        <dbReference type="ARBA" id="ARBA00022729"/>
    </source>
</evidence>
<reference evidence="3 4" key="1">
    <citation type="submission" date="2018-06" db="EMBL/GenBank/DDBJ databases">
        <authorList>
            <consortium name="Pathogen Informatics"/>
            <person name="Doyle S."/>
        </authorList>
    </citation>
    <scope>NUCLEOTIDE SEQUENCE [LARGE SCALE GENOMIC DNA]</scope>
    <source>
        <strain evidence="3 4">NCTC11470</strain>
    </source>
</reference>
<keyword evidence="1" id="KW-0732">Signal</keyword>
<dbReference type="InterPro" id="IPR004899">
    <property type="entry name" value="Pertactin_central"/>
</dbReference>
<evidence type="ECO:0000259" key="2">
    <source>
        <dbReference type="PROSITE" id="PS51208"/>
    </source>
</evidence>
<dbReference type="Pfam" id="PF03212">
    <property type="entry name" value="Pertactin"/>
    <property type="match status" value="1"/>
</dbReference>
<dbReference type="GeneID" id="57904610"/>
<dbReference type="InterPro" id="IPR003991">
    <property type="entry name" value="Pertactin_virulence_factor"/>
</dbReference>
<dbReference type="Proteomes" id="UP000254835">
    <property type="component" value="Unassembled WGS sequence"/>
</dbReference>
<organism evidence="3 4">
    <name type="scientific">Yersinia frederiksenii</name>
    <dbReference type="NCBI Taxonomy" id="29484"/>
    <lineage>
        <taxon>Bacteria</taxon>
        <taxon>Pseudomonadati</taxon>
        <taxon>Pseudomonadota</taxon>
        <taxon>Gammaproteobacteria</taxon>
        <taxon>Enterobacterales</taxon>
        <taxon>Yersiniaceae</taxon>
        <taxon>Yersinia</taxon>
    </lineage>
</organism>
<dbReference type="SUPFAM" id="SSF103515">
    <property type="entry name" value="Autotransporter"/>
    <property type="match status" value="1"/>
</dbReference>
<dbReference type="Gene3D" id="2.40.128.130">
    <property type="entry name" value="Autotransporter beta-domain"/>
    <property type="match status" value="1"/>
</dbReference>
<dbReference type="EMBL" id="UHJA01000001">
    <property type="protein sequence ID" value="SUP78257.1"/>
    <property type="molecule type" value="Genomic_DNA"/>
</dbReference>
<dbReference type="Pfam" id="PF03797">
    <property type="entry name" value="Autotransporter"/>
    <property type="match status" value="1"/>
</dbReference>
<sequence>MDKTLLAGIISLSFVTLPVQVWAFTPIVEGITVNNEVVDNGGQIVRNGGVINNGRVHGHINNGIVSKSHIAVTNGSSAGTANNTTVDDGGWFEVTDAFAIGTIVNQGGLLGVKTAGIVTNSQINDGGYMTLGLNSQSKGYLNIAAGAELFISNNDTYTSDVTTHNPALPANVTIENLTVAGLVDLGPSWVGTSVVPVSPPEVLGPVLVTRINNVTMQGGHINLQPYSAGGQFNRLEIENLSGQGNFAMTTQLASNAGDFITVSQQATGQFGITVQDSGKEPQSASSLALVHVNSGDAQFSLLNTGGVVDLGVYQYGLYKQETNGSTDWYLATNAADLPVTVPNKIATTPVLSSAAQNVLNMAAAPRHILNAELSTLRQRQGELKTDADGTVGVWARYLTDDSRLSDNKNVSFKNTLSGMEIGADKQLGLSRGNVLLGAFTGYSSSDVKATRSNGGNGDIRSYSGGFYLTYLDQSGLYIDTVLKANRFNNELSAQGARAEYSQNAFTTSLESGYQLPVYTNLVLEPYGKVSYSRIGSANYALNNGMVADVAKADSIQGELGSILAASYTVNQMAIKPYVKLAIAREFIKTNAVAINGIGFDNNFSGNVGKYGVGVDATVASNATIFAEVDYLHGSKIETPITANIGFRVRF</sequence>
<gene>
    <name evidence="3" type="primary">tibA_2</name>
    <name evidence="3" type="ORF">NCTC11470_03371</name>
</gene>
<dbReference type="SUPFAM" id="SSF51126">
    <property type="entry name" value="Pectin lyase-like"/>
    <property type="match status" value="1"/>
</dbReference>
<dbReference type="InterPro" id="IPR051551">
    <property type="entry name" value="Autotransporter_adhesion"/>
</dbReference>
<dbReference type="RefSeq" id="WP_032913264.1">
    <property type="nucleotide sequence ID" value="NZ_CP023964.1"/>
</dbReference>
<accession>A0A380PZ23</accession>